<dbReference type="Proteomes" id="UP000012960">
    <property type="component" value="Unplaced"/>
</dbReference>
<dbReference type="AlphaFoldDB" id="A0A804KPD8"/>
<dbReference type="EMBL" id="HG996474">
    <property type="protein sequence ID" value="CAG1836666.1"/>
    <property type="molecule type" value="Genomic_DNA"/>
</dbReference>
<feature type="region of interest" description="Disordered" evidence="1">
    <location>
        <begin position="1"/>
        <end position="31"/>
    </location>
</feature>
<sequence length="126" mass="13930">MHIVRALKKTSAERRVPPRDSDPRGGRLGRAPRCTWCVGLEFHAQSAEETRVSPGTSFSWVPNRNGITSAPCRTCNQLTPTCGCLTHCPFLTFNSGEAHLTRKLCSTVTSLIDCSRYLYVLSFSTP</sequence>
<protein>
    <submittedName>
        <fullName evidence="2">(wild Malaysian banana) hypothetical protein</fullName>
    </submittedName>
</protein>
<dbReference type="EnsemblPlants" id="Ma09_t27660.1">
    <property type="protein sequence ID" value="Ma09_p27660.1"/>
    <property type="gene ID" value="Ma09_g27660"/>
</dbReference>
<organism evidence="3 4">
    <name type="scientific">Musa acuminata subsp. malaccensis</name>
    <name type="common">Wild banana</name>
    <name type="synonym">Musa malaccensis</name>
    <dbReference type="NCBI Taxonomy" id="214687"/>
    <lineage>
        <taxon>Eukaryota</taxon>
        <taxon>Viridiplantae</taxon>
        <taxon>Streptophyta</taxon>
        <taxon>Embryophyta</taxon>
        <taxon>Tracheophyta</taxon>
        <taxon>Spermatophyta</taxon>
        <taxon>Magnoliopsida</taxon>
        <taxon>Liliopsida</taxon>
        <taxon>Zingiberales</taxon>
        <taxon>Musaceae</taxon>
        <taxon>Musa</taxon>
    </lineage>
</organism>
<feature type="compositionally biased region" description="Basic and acidic residues" evidence="1">
    <location>
        <begin position="10"/>
        <end position="25"/>
    </location>
</feature>
<proteinExistence type="predicted"/>
<evidence type="ECO:0000256" key="1">
    <source>
        <dbReference type="SAM" id="MobiDB-lite"/>
    </source>
</evidence>
<dbReference type="Gramene" id="Ma09_t27660.1">
    <property type="protein sequence ID" value="Ma09_p27660.1"/>
    <property type="gene ID" value="Ma09_g27660"/>
</dbReference>
<reference evidence="3" key="2">
    <citation type="submission" date="2021-05" db="UniProtKB">
        <authorList>
            <consortium name="EnsemblPlants"/>
        </authorList>
    </citation>
    <scope>IDENTIFICATION</scope>
    <source>
        <strain evidence="3">subsp. malaccensis</strain>
    </source>
</reference>
<keyword evidence="4" id="KW-1185">Reference proteome</keyword>
<name>A0A804KPD8_MUSAM</name>
<accession>A0A804KPD8</accession>
<reference evidence="2" key="1">
    <citation type="submission" date="2021-03" db="EMBL/GenBank/DDBJ databases">
        <authorList>
            <consortium name="Genoscope - CEA"/>
            <person name="William W."/>
        </authorList>
    </citation>
    <scope>NUCLEOTIDE SEQUENCE</scope>
    <source>
        <strain evidence="2">Doubled-haploid Pahang</strain>
    </source>
</reference>
<gene>
    <name evidence="2" type="ORF">GSMUA_246350.1</name>
</gene>
<evidence type="ECO:0000313" key="3">
    <source>
        <dbReference type="EnsemblPlants" id="Ma09_p27660.1"/>
    </source>
</evidence>
<evidence type="ECO:0000313" key="2">
    <source>
        <dbReference type="EMBL" id="CAG1836666.1"/>
    </source>
</evidence>
<dbReference type="InParanoid" id="A0A804KPD8"/>
<evidence type="ECO:0000313" key="4">
    <source>
        <dbReference type="Proteomes" id="UP000012960"/>
    </source>
</evidence>